<evidence type="ECO:0000256" key="1">
    <source>
        <dbReference type="ARBA" id="ARBA00022723"/>
    </source>
</evidence>
<dbReference type="PANTHER" id="PTHR30313:SF2">
    <property type="entry name" value="DNA PRIMASE"/>
    <property type="match status" value="1"/>
</dbReference>
<accession>A0A2T6AL04</accession>
<dbReference type="PANTHER" id="PTHR30313">
    <property type="entry name" value="DNA PRIMASE"/>
    <property type="match status" value="1"/>
</dbReference>
<protein>
    <submittedName>
        <fullName evidence="5">CHC2-type zinc finger protein</fullName>
    </submittedName>
</protein>
<dbReference type="Gene3D" id="3.90.580.10">
    <property type="entry name" value="Zinc finger, CHC2-type domain"/>
    <property type="match status" value="1"/>
</dbReference>
<dbReference type="AlphaFoldDB" id="A0A2T6AL04"/>
<dbReference type="Pfam" id="PF01807">
    <property type="entry name" value="Zn_ribbon_DnaG"/>
    <property type="match status" value="1"/>
</dbReference>
<dbReference type="Pfam" id="PF13155">
    <property type="entry name" value="Toprim_2"/>
    <property type="match status" value="1"/>
</dbReference>
<dbReference type="Gene3D" id="3.40.1360.10">
    <property type="match status" value="1"/>
</dbReference>
<comment type="caution">
    <text evidence="5">The sequence shown here is derived from an EMBL/GenBank/DDBJ whole genome shotgun (WGS) entry which is preliminary data.</text>
</comment>
<dbReference type="RefSeq" id="WP_108170452.1">
    <property type="nucleotide sequence ID" value="NZ_QBKQ01000001.1"/>
</dbReference>
<dbReference type="GO" id="GO:0008270">
    <property type="term" value="F:zinc ion binding"/>
    <property type="evidence" value="ECO:0007669"/>
    <property type="project" value="UniProtKB-KW"/>
</dbReference>
<dbReference type="GO" id="GO:0006269">
    <property type="term" value="P:DNA replication, synthesis of primer"/>
    <property type="evidence" value="ECO:0007669"/>
    <property type="project" value="TreeGrafter"/>
</dbReference>
<dbReference type="CDD" id="cd01029">
    <property type="entry name" value="TOPRIM_primases"/>
    <property type="match status" value="1"/>
</dbReference>
<dbReference type="Proteomes" id="UP000244174">
    <property type="component" value="Unassembled WGS sequence"/>
</dbReference>
<sequence length="284" mass="32794">MKKKINCESAKKIDLLDLLQQLNAVCKRENNNEAWFLSPFRNETKPSFKVSKRLNKWYDHGEGIGGNPIDLITHLKNCSVSSALSFLGEGSFSFQQQKISRGKEEFKYEVLKEQNLQNRALLNYLKSRGISQTIAKTYCFEVYFKCQGKNYFAIAFRNNSGGTELRNKYFKGCKGAKDITTINNNSHTVKIFEGFIDFLTYQDYFSFNSNASDFIICNSTALVRKATPLLKNYNSIEIFFDNDDAGRRGFNFLKSCRTNVIDNSQKYKDFKDLNEFIMNSQPHK</sequence>
<reference evidence="5 6" key="1">
    <citation type="submission" date="2018-04" db="EMBL/GenBank/DDBJ databases">
        <title>Genomic Encyclopedia of Archaeal and Bacterial Type Strains, Phase II (KMG-II): from individual species to whole genera.</title>
        <authorList>
            <person name="Goeker M."/>
        </authorList>
    </citation>
    <scope>NUCLEOTIDE SEQUENCE [LARGE SCALE GENOMIC DNA]</scope>
    <source>
        <strain evidence="5 6">DSM 23082</strain>
    </source>
</reference>
<dbReference type="OrthoDB" id="8536512at2"/>
<organism evidence="5 6">
    <name type="scientific">Christiangramia gaetbulicola</name>
    <dbReference type="NCBI Taxonomy" id="703340"/>
    <lineage>
        <taxon>Bacteria</taxon>
        <taxon>Pseudomonadati</taxon>
        <taxon>Bacteroidota</taxon>
        <taxon>Flavobacteriia</taxon>
        <taxon>Flavobacteriales</taxon>
        <taxon>Flavobacteriaceae</taxon>
        <taxon>Christiangramia</taxon>
    </lineage>
</organism>
<keyword evidence="1" id="KW-0479">Metal-binding</keyword>
<dbReference type="InterPro" id="IPR036977">
    <property type="entry name" value="DNA_primase_Znf_CHC2"/>
</dbReference>
<dbReference type="InterPro" id="IPR050219">
    <property type="entry name" value="DnaG_primase"/>
</dbReference>
<evidence type="ECO:0000256" key="3">
    <source>
        <dbReference type="ARBA" id="ARBA00022833"/>
    </source>
</evidence>
<dbReference type="InterPro" id="IPR002694">
    <property type="entry name" value="Znf_CHC2"/>
</dbReference>
<evidence type="ECO:0000256" key="2">
    <source>
        <dbReference type="ARBA" id="ARBA00022771"/>
    </source>
</evidence>
<evidence type="ECO:0000259" key="4">
    <source>
        <dbReference type="Pfam" id="PF01807"/>
    </source>
</evidence>
<dbReference type="EMBL" id="QBKQ01000001">
    <property type="protein sequence ID" value="PTX44498.1"/>
    <property type="molecule type" value="Genomic_DNA"/>
</dbReference>
<dbReference type="GO" id="GO:0003677">
    <property type="term" value="F:DNA binding"/>
    <property type="evidence" value="ECO:0007669"/>
    <property type="project" value="InterPro"/>
</dbReference>
<keyword evidence="2" id="KW-0863">Zinc-finger</keyword>
<feature type="domain" description="Zinc finger CHC2-type" evidence="4">
    <location>
        <begin position="10"/>
        <end position="88"/>
    </location>
</feature>
<evidence type="ECO:0000313" key="5">
    <source>
        <dbReference type="EMBL" id="PTX44498.1"/>
    </source>
</evidence>
<keyword evidence="6" id="KW-1185">Reference proteome</keyword>
<gene>
    <name evidence="5" type="ORF">C8P64_0477</name>
</gene>
<dbReference type="GO" id="GO:0003899">
    <property type="term" value="F:DNA-directed RNA polymerase activity"/>
    <property type="evidence" value="ECO:0007669"/>
    <property type="project" value="InterPro"/>
</dbReference>
<proteinExistence type="predicted"/>
<name>A0A2T6AL04_9FLAO</name>
<evidence type="ECO:0000313" key="6">
    <source>
        <dbReference type="Proteomes" id="UP000244174"/>
    </source>
</evidence>
<keyword evidence="3" id="KW-0862">Zinc</keyword>
<dbReference type="InterPro" id="IPR034154">
    <property type="entry name" value="TOPRIM_DnaG/twinkle"/>
</dbReference>
<dbReference type="GO" id="GO:0005737">
    <property type="term" value="C:cytoplasm"/>
    <property type="evidence" value="ECO:0007669"/>
    <property type="project" value="TreeGrafter"/>
</dbReference>
<dbReference type="SUPFAM" id="SSF57783">
    <property type="entry name" value="Zinc beta-ribbon"/>
    <property type="match status" value="1"/>
</dbReference>
<dbReference type="SUPFAM" id="SSF56731">
    <property type="entry name" value="DNA primase core"/>
    <property type="match status" value="1"/>
</dbReference>